<name>A0A9N9DSL4_9GLOM</name>
<protein>
    <submittedName>
        <fullName evidence="1">17260_t:CDS:1</fullName>
    </submittedName>
</protein>
<evidence type="ECO:0000313" key="1">
    <source>
        <dbReference type="EMBL" id="CAG8650971.1"/>
    </source>
</evidence>
<gene>
    <name evidence="1" type="ORF">DERYTH_LOCUS10182</name>
</gene>
<comment type="caution">
    <text evidence="1">The sequence shown here is derived from an EMBL/GenBank/DDBJ whole genome shotgun (WGS) entry which is preliminary data.</text>
</comment>
<organism evidence="1 2">
    <name type="scientific">Dentiscutata erythropus</name>
    <dbReference type="NCBI Taxonomy" id="1348616"/>
    <lineage>
        <taxon>Eukaryota</taxon>
        <taxon>Fungi</taxon>
        <taxon>Fungi incertae sedis</taxon>
        <taxon>Mucoromycota</taxon>
        <taxon>Glomeromycotina</taxon>
        <taxon>Glomeromycetes</taxon>
        <taxon>Diversisporales</taxon>
        <taxon>Gigasporaceae</taxon>
        <taxon>Dentiscutata</taxon>
    </lineage>
</organism>
<feature type="non-terminal residue" evidence="1">
    <location>
        <position position="1"/>
    </location>
</feature>
<dbReference type="EMBL" id="CAJVPY010005809">
    <property type="protein sequence ID" value="CAG8650971.1"/>
    <property type="molecule type" value="Genomic_DNA"/>
</dbReference>
<keyword evidence="2" id="KW-1185">Reference proteome</keyword>
<dbReference type="Proteomes" id="UP000789405">
    <property type="component" value="Unassembled WGS sequence"/>
</dbReference>
<accession>A0A9N9DSL4</accession>
<reference evidence="1" key="1">
    <citation type="submission" date="2021-06" db="EMBL/GenBank/DDBJ databases">
        <authorList>
            <person name="Kallberg Y."/>
            <person name="Tangrot J."/>
            <person name="Rosling A."/>
        </authorList>
    </citation>
    <scope>NUCLEOTIDE SEQUENCE</scope>
    <source>
        <strain evidence="1">MA453B</strain>
    </source>
</reference>
<proteinExistence type="predicted"/>
<sequence>GWNNIHVICDYAASFKLPGIENGIGKLIENAKKVNMCIG</sequence>
<dbReference type="AlphaFoldDB" id="A0A9N9DSL4"/>
<evidence type="ECO:0000313" key="2">
    <source>
        <dbReference type="Proteomes" id="UP000789405"/>
    </source>
</evidence>